<comment type="similarity">
    <text evidence="1">Belongs to the LysR transcriptional regulatory family.</text>
</comment>
<feature type="domain" description="HTH lysR-type" evidence="6">
    <location>
        <begin position="1"/>
        <end position="58"/>
    </location>
</feature>
<dbReference type="Gene3D" id="3.40.190.10">
    <property type="entry name" value="Periplasmic binding protein-like II"/>
    <property type="match status" value="2"/>
</dbReference>
<name>A0AA48HLM0_9ALTE</name>
<dbReference type="GO" id="GO:0003700">
    <property type="term" value="F:DNA-binding transcription factor activity"/>
    <property type="evidence" value="ECO:0007669"/>
    <property type="project" value="InterPro"/>
</dbReference>
<dbReference type="InterPro" id="IPR000847">
    <property type="entry name" value="LysR_HTH_N"/>
</dbReference>
<keyword evidence="5" id="KW-0804">Transcription</keyword>
<keyword evidence="3" id="KW-0238">DNA-binding</keyword>
<accession>A0AA48HLM0</accession>
<keyword evidence="2" id="KW-0805">Transcription regulation</keyword>
<evidence type="ECO:0000259" key="6">
    <source>
        <dbReference type="PROSITE" id="PS50931"/>
    </source>
</evidence>
<dbReference type="PANTHER" id="PTHR30346:SF26">
    <property type="entry name" value="HYDROGEN PEROXIDE-INDUCIBLE GENES ACTIVATOR"/>
    <property type="match status" value="1"/>
</dbReference>
<dbReference type="InterPro" id="IPR036390">
    <property type="entry name" value="WH_DNA-bd_sf"/>
</dbReference>
<dbReference type="KEGG" id="pmaw:MACH26_25670"/>
<evidence type="ECO:0000256" key="1">
    <source>
        <dbReference type="ARBA" id="ARBA00009437"/>
    </source>
</evidence>
<evidence type="ECO:0000313" key="7">
    <source>
        <dbReference type="EMBL" id="BDX07046.1"/>
    </source>
</evidence>
<evidence type="ECO:0000256" key="5">
    <source>
        <dbReference type="ARBA" id="ARBA00023163"/>
    </source>
</evidence>
<dbReference type="Proteomes" id="UP001333710">
    <property type="component" value="Chromosome"/>
</dbReference>
<dbReference type="PRINTS" id="PR00039">
    <property type="entry name" value="HTHLYSR"/>
</dbReference>
<organism evidence="7 8">
    <name type="scientific">Planctobacterium marinum</name>
    <dbReference type="NCBI Taxonomy" id="1631968"/>
    <lineage>
        <taxon>Bacteria</taxon>
        <taxon>Pseudomonadati</taxon>
        <taxon>Pseudomonadota</taxon>
        <taxon>Gammaproteobacteria</taxon>
        <taxon>Alteromonadales</taxon>
        <taxon>Alteromonadaceae</taxon>
        <taxon>Planctobacterium</taxon>
    </lineage>
</organism>
<dbReference type="SUPFAM" id="SSF46785">
    <property type="entry name" value="Winged helix' DNA-binding domain"/>
    <property type="match status" value="1"/>
</dbReference>
<dbReference type="FunFam" id="1.10.10.10:FF:000001">
    <property type="entry name" value="LysR family transcriptional regulator"/>
    <property type="match status" value="1"/>
</dbReference>
<sequence>MNIKDLQYFLAVADLEHFGQAAEQCFVSQPTLSGQIKKLEEQLGVVLFERTNRRVMLTETGSQIATYARRVMSEIESIQEIAESSRDPLAGKFRLGAFPTLATYVFPDIVTKVKKVMPKLRLILIEDKTLFLMDKLRHGEIDAALLALPVHDDYMVSQELFEDEFCLAVAPDHKLASRDTVDQKCLKKHKLLLLEEGHCLRDQSLEICERQGLAEEQDFRATGLETLRQMVKAGTGITFMPKIAIQENEAGIKYIPFTEPVPKRTIGLVWRKTSARKDVMEKLVEALQVVSDH</sequence>
<dbReference type="Pfam" id="PF00126">
    <property type="entry name" value="HTH_1"/>
    <property type="match status" value="1"/>
</dbReference>
<evidence type="ECO:0000256" key="3">
    <source>
        <dbReference type="ARBA" id="ARBA00023125"/>
    </source>
</evidence>
<dbReference type="CDD" id="cd08411">
    <property type="entry name" value="PBP2_OxyR"/>
    <property type="match status" value="1"/>
</dbReference>
<dbReference type="PROSITE" id="PS50931">
    <property type="entry name" value="HTH_LYSR"/>
    <property type="match status" value="1"/>
</dbReference>
<keyword evidence="8" id="KW-1185">Reference proteome</keyword>
<dbReference type="GO" id="GO:0003677">
    <property type="term" value="F:DNA binding"/>
    <property type="evidence" value="ECO:0007669"/>
    <property type="project" value="UniProtKB-KW"/>
</dbReference>
<gene>
    <name evidence="7" type="primary">oxyR</name>
    <name evidence="7" type="ORF">MACH26_25670</name>
</gene>
<proteinExistence type="inferred from homology"/>
<dbReference type="AlphaFoldDB" id="A0AA48HLM0"/>
<dbReference type="InterPro" id="IPR036388">
    <property type="entry name" value="WH-like_DNA-bd_sf"/>
</dbReference>
<dbReference type="SUPFAM" id="SSF53850">
    <property type="entry name" value="Periplasmic binding protein-like II"/>
    <property type="match status" value="1"/>
</dbReference>
<dbReference type="RefSeq" id="WP_338293036.1">
    <property type="nucleotide sequence ID" value="NZ_AP027272.1"/>
</dbReference>
<evidence type="ECO:0000256" key="2">
    <source>
        <dbReference type="ARBA" id="ARBA00023015"/>
    </source>
</evidence>
<evidence type="ECO:0000256" key="4">
    <source>
        <dbReference type="ARBA" id="ARBA00023159"/>
    </source>
</evidence>
<evidence type="ECO:0000313" key="8">
    <source>
        <dbReference type="Proteomes" id="UP001333710"/>
    </source>
</evidence>
<dbReference type="PANTHER" id="PTHR30346">
    <property type="entry name" value="TRANSCRIPTIONAL DUAL REGULATOR HCAR-RELATED"/>
    <property type="match status" value="1"/>
</dbReference>
<protein>
    <submittedName>
        <fullName evidence="7">LysR family transcriptional regulator</fullName>
    </submittedName>
</protein>
<dbReference type="Pfam" id="PF03466">
    <property type="entry name" value="LysR_substrate"/>
    <property type="match status" value="1"/>
</dbReference>
<dbReference type="GO" id="GO:0032993">
    <property type="term" value="C:protein-DNA complex"/>
    <property type="evidence" value="ECO:0007669"/>
    <property type="project" value="TreeGrafter"/>
</dbReference>
<reference evidence="7" key="1">
    <citation type="submission" date="2023-01" db="EMBL/GenBank/DDBJ databases">
        <title>Complete genome sequence of Planctobacterium marinum strain Dej080120_11.</title>
        <authorList>
            <person name="Ueki S."/>
            <person name="Maruyama F."/>
        </authorList>
    </citation>
    <scope>NUCLEOTIDE SEQUENCE</scope>
    <source>
        <strain evidence="7">Dej080120_11</strain>
    </source>
</reference>
<keyword evidence="4" id="KW-0010">Activator</keyword>
<dbReference type="Gene3D" id="1.10.10.10">
    <property type="entry name" value="Winged helix-like DNA-binding domain superfamily/Winged helix DNA-binding domain"/>
    <property type="match status" value="1"/>
</dbReference>
<dbReference type="EMBL" id="AP027272">
    <property type="protein sequence ID" value="BDX07046.1"/>
    <property type="molecule type" value="Genomic_DNA"/>
</dbReference>
<dbReference type="InterPro" id="IPR005119">
    <property type="entry name" value="LysR_subst-bd"/>
</dbReference>